<keyword evidence="2" id="KW-0732">Signal</keyword>
<dbReference type="Proteomes" id="UP001338125">
    <property type="component" value="Unassembled WGS sequence"/>
</dbReference>
<dbReference type="EMBL" id="JAVFKD010000004">
    <property type="protein sequence ID" value="KAK5996061.1"/>
    <property type="molecule type" value="Genomic_DNA"/>
</dbReference>
<proteinExistence type="predicted"/>
<keyword evidence="1" id="KW-0812">Transmembrane</keyword>
<name>A0ABR0SWA4_9HYPO</name>
<comment type="caution">
    <text evidence="3">The sequence shown here is derived from an EMBL/GenBank/DDBJ whole genome shotgun (WGS) entry which is preliminary data.</text>
</comment>
<keyword evidence="4" id="KW-1185">Reference proteome</keyword>
<feature type="signal peptide" evidence="2">
    <location>
        <begin position="1"/>
        <end position="18"/>
    </location>
</feature>
<sequence>MVSFILFTVYLFLGGKLPNFFVGASAVGAPSHGIKWRSDYEAGTTKWHFAADESAVDFISRINSAPLYSNGIYHGHDGLLDNNSTHVKIVDGLLHSIDEHGPKSELVLAVNQHLSPTTGLDFDITAPQIIAGAAGVVVLAGLLCVFIPGCLVFVASNMGNAVTAFRVASGGAVIGDAAGVITALSTAVASVGARSGLEFDTSRSGFIGVGGYYMSTELYDHMHARIAKRDDFEDESFSCIYNDGWVGTCHNQNVLRTVLDGLTRHDNDEQDRWSCWETRGSDGTVFGWYYHCVAANEECGLPCANGAPIPPYTCATVNDKGGRAWSTAC</sequence>
<gene>
    <name evidence="3" type="ORF">PT974_04488</name>
</gene>
<keyword evidence="1" id="KW-1133">Transmembrane helix</keyword>
<reference evidence="3 4" key="1">
    <citation type="submission" date="2024-01" db="EMBL/GenBank/DDBJ databases">
        <title>Complete genome of Cladobotryum mycophilum ATHUM6906.</title>
        <authorList>
            <person name="Christinaki A.C."/>
            <person name="Myridakis A.I."/>
            <person name="Kouvelis V.N."/>
        </authorList>
    </citation>
    <scope>NUCLEOTIDE SEQUENCE [LARGE SCALE GENOMIC DNA]</scope>
    <source>
        <strain evidence="3 4">ATHUM6906</strain>
    </source>
</reference>
<evidence type="ECO:0000256" key="2">
    <source>
        <dbReference type="SAM" id="SignalP"/>
    </source>
</evidence>
<evidence type="ECO:0000313" key="4">
    <source>
        <dbReference type="Proteomes" id="UP001338125"/>
    </source>
</evidence>
<keyword evidence="1" id="KW-0472">Membrane</keyword>
<evidence type="ECO:0000313" key="3">
    <source>
        <dbReference type="EMBL" id="KAK5996061.1"/>
    </source>
</evidence>
<protein>
    <submittedName>
        <fullName evidence="3">Uncharacterized protein</fullName>
    </submittedName>
</protein>
<accession>A0ABR0SWA4</accession>
<organism evidence="3 4">
    <name type="scientific">Cladobotryum mycophilum</name>
    <dbReference type="NCBI Taxonomy" id="491253"/>
    <lineage>
        <taxon>Eukaryota</taxon>
        <taxon>Fungi</taxon>
        <taxon>Dikarya</taxon>
        <taxon>Ascomycota</taxon>
        <taxon>Pezizomycotina</taxon>
        <taxon>Sordariomycetes</taxon>
        <taxon>Hypocreomycetidae</taxon>
        <taxon>Hypocreales</taxon>
        <taxon>Hypocreaceae</taxon>
        <taxon>Cladobotryum</taxon>
    </lineage>
</organism>
<feature type="chain" id="PRO_5046853678" evidence="2">
    <location>
        <begin position="19"/>
        <end position="329"/>
    </location>
</feature>
<feature type="transmembrane region" description="Helical" evidence="1">
    <location>
        <begin position="129"/>
        <end position="156"/>
    </location>
</feature>
<evidence type="ECO:0000256" key="1">
    <source>
        <dbReference type="SAM" id="Phobius"/>
    </source>
</evidence>